<name>A0A0U5AJN9_9EURY</name>
<organism evidence="1 2">
    <name type="scientific">Halobacterium hubeiense</name>
    <dbReference type="NCBI Taxonomy" id="1407499"/>
    <lineage>
        <taxon>Archaea</taxon>
        <taxon>Methanobacteriati</taxon>
        <taxon>Methanobacteriota</taxon>
        <taxon>Stenosarchaea group</taxon>
        <taxon>Halobacteria</taxon>
        <taxon>Halobacteriales</taxon>
        <taxon>Halobacteriaceae</taxon>
        <taxon>Halobacterium</taxon>
    </lineage>
</organism>
<gene>
    <name evidence="1" type="ORF">HHUB_4172</name>
</gene>
<dbReference type="InterPro" id="IPR055985">
    <property type="entry name" value="DUF7563"/>
</dbReference>
<geneLocation type="plasmid" evidence="2">
    <name>pSTJ001</name>
</geneLocation>
<reference evidence="2" key="1">
    <citation type="journal article" date="2016" name="Environ. Microbiol.">
        <title>The complete genome of a viable archaeum isolated from 123-million-year-old rock salt.</title>
        <authorList>
            <person name="Jaakkola S.T."/>
            <person name="Pfeiffer F."/>
            <person name="Ravantti J.J."/>
            <person name="Guo Q."/>
            <person name="Liu Y."/>
            <person name="Chen X."/>
            <person name="Ma H."/>
            <person name="Yang C."/>
            <person name="Oksanen H.M."/>
            <person name="Bamford D.H."/>
        </authorList>
    </citation>
    <scope>NUCLEOTIDE SEQUENCE</scope>
    <source>
        <strain evidence="2">JI20-1</strain>
        <plasmid evidence="2">Plasmid pSTJ001</plasmid>
    </source>
</reference>
<dbReference type="Proteomes" id="UP000066737">
    <property type="component" value="Plasmid pSTJ001"/>
</dbReference>
<dbReference type="EMBL" id="LN831303">
    <property type="protein sequence ID" value="CQH63738.1"/>
    <property type="molecule type" value="Genomic_DNA"/>
</dbReference>
<dbReference type="KEGG" id="hhb:Hhub_4172"/>
<dbReference type="AlphaFoldDB" id="A0A0U5AJN9"/>
<keyword evidence="2" id="KW-1185">Reference proteome</keyword>
<evidence type="ECO:0000313" key="1">
    <source>
        <dbReference type="EMBL" id="CQH63738.1"/>
    </source>
</evidence>
<sequence length="48" mass="5282">MPECQNCGGHVTSEYVRVFTPDGVAEPRACPNCEDKVRGRDGVRDSRS</sequence>
<protein>
    <submittedName>
        <fullName evidence="1">Small CPxCG-related zinc finger protein</fullName>
    </submittedName>
</protein>
<evidence type="ECO:0000313" key="2">
    <source>
        <dbReference type="Proteomes" id="UP000066737"/>
    </source>
</evidence>
<dbReference type="Pfam" id="PF24444">
    <property type="entry name" value="DUF7563"/>
    <property type="match status" value="1"/>
</dbReference>
<proteinExistence type="predicted"/>
<accession>A0A0U5AJN9</accession>